<dbReference type="Proteomes" id="UP000663760">
    <property type="component" value="Chromosome 4"/>
</dbReference>
<reference evidence="1" key="1">
    <citation type="submission" date="2020-02" db="EMBL/GenBank/DDBJ databases">
        <authorList>
            <person name="Scholz U."/>
            <person name="Mascher M."/>
            <person name="Fiebig A."/>
        </authorList>
    </citation>
    <scope>NUCLEOTIDE SEQUENCE</scope>
</reference>
<evidence type="ECO:0000313" key="2">
    <source>
        <dbReference type="Proteomes" id="UP000663760"/>
    </source>
</evidence>
<name>A0A7I8K917_SPIIN</name>
<dbReference type="EMBL" id="LR746267">
    <property type="protein sequence ID" value="CAA7394072.1"/>
    <property type="molecule type" value="Genomic_DNA"/>
</dbReference>
<accession>A0A7I8K917</accession>
<dbReference type="AlphaFoldDB" id="A0A7I8K917"/>
<protein>
    <submittedName>
        <fullName evidence="1">Uncharacterized protein</fullName>
    </submittedName>
</protein>
<organism evidence="1 2">
    <name type="scientific">Spirodela intermedia</name>
    <name type="common">Intermediate duckweed</name>
    <dbReference type="NCBI Taxonomy" id="51605"/>
    <lineage>
        <taxon>Eukaryota</taxon>
        <taxon>Viridiplantae</taxon>
        <taxon>Streptophyta</taxon>
        <taxon>Embryophyta</taxon>
        <taxon>Tracheophyta</taxon>
        <taxon>Spermatophyta</taxon>
        <taxon>Magnoliopsida</taxon>
        <taxon>Liliopsida</taxon>
        <taxon>Araceae</taxon>
        <taxon>Lemnoideae</taxon>
        <taxon>Spirodela</taxon>
    </lineage>
</organism>
<proteinExistence type="predicted"/>
<evidence type="ECO:0000313" key="1">
    <source>
        <dbReference type="EMBL" id="CAA7394072.1"/>
    </source>
</evidence>
<keyword evidence="2" id="KW-1185">Reference proteome</keyword>
<sequence length="18" mass="2043">MYRVVLPSLSSLTHLLLT</sequence>
<gene>
    <name evidence="1" type="ORF">SI8410_04004733</name>
</gene>